<dbReference type="GO" id="GO:0008107">
    <property type="term" value="F:galactoside 2-alpha-L-fucosyltransferase activity"/>
    <property type="evidence" value="ECO:0007669"/>
    <property type="project" value="InterPro"/>
</dbReference>
<dbReference type="Proteomes" id="UP000887575">
    <property type="component" value="Unassembled WGS sequence"/>
</dbReference>
<dbReference type="InterPro" id="IPR052501">
    <property type="entry name" value="Alpha-1-2_FucT"/>
</dbReference>
<keyword evidence="3" id="KW-0732">Signal</keyword>
<feature type="signal peptide" evidence="3">
    <location>
        <begin position="1"/>
        <end position="18"/>
    </location>
</feature>
<dbReference type="PANTHER" id="PTHR22898">
    <property type="entry name" value="UNCHARACTERIZED GLYCOSOL TRANSFERASE-RELATED"/>
    <property type="match status" value="1"/>
</dbReference>
<evidence type="ECO:0000313" key="4">
    <source>
        <dbReference type="Proteomes" id="UP000887575"/>
    </source>
</evidence>
<protein>
    <submittedName>
        <fullName evidence="5">L-Fucosyltransferase</fullName>
    </submittedName>
</protein>
<evidence type="ECO:0000256" key="3">
    <source>
        <dbReference type="SAM" id="SignalP"/>
    </source>
</evidence>
<name>A0AAF3JBT6_9BILA</name>
<dbReference type="InterPro" id="IPR002516">
    <property type="entry name" value="Glyco_trans_11"/>
</dbReference>
<feature type="chain" id="PRO_5042070044" evidence="3">
    <location>
        <begin position="19"/>
        <end position="377"/>
    </location>
</feature>
<evidence type="ECO:0000256" key="2">
    <source>
        <dbReference type="ARBA" id="ARBA00022679"/>
    </source>
</evidence>
<evidence type="ECO:0000313" key="5">
    <source>
        <dbReference type="WBParaSite" id="MBELARI_LOCUS9137"/>
    </source>
</evidence>
<keyword evidence="1" id="KW-0328">Glycosyltransferase</keyword>
<reference evidence="5" key="1">
    <citation type="submission" date="2024-02" db="UniProtKB">
        <authorList>
            <consortium name="WormBaseParasite"/>
        </authorList>
    </citation>
    <scope>IDENTIFICATION</scope>
</reference>
<sequence>MLLLSFSLFFLLVALFEADPKVCTALYKVIDENCPANAVIQEILNDERPEPTKRESNWGIVDTDRLLISRSQAFEVGTGLGNRLFAVMSTFGIANKLNRQAIFPARHELCTWHCIEALWEISTLFPGLIPEKAIDVSARHTKNLYDELVINECCLYIDPFKRHFPIQQQQQTLRFYGSFIQSYKYFIDYQDEYEPILKSGLKAFAKLSASMAPIEVIDPGATRICLHTRRGGFTGDFHQASNPTFLRNTIQHFSKPKNRRNVQFLLFGDDVDWLRSIEAEMKILNPNLHIVDQKGSPPVATWHFFSQYCDKVVITASSSTFGWWAAYFSQLGRPNVEVYYNKRFAKSAAYLTQQKDEDFFLPNWIPLDLENGNDKRK</sequence>
<keyword evidence="4" id="KW-1185">Reference proteome</keyword>
<evidence type="ECO:0000256" key="1">
    <source>
        <dbReference type="ARBA" id="ARBA00022676"/>
    </source>
</evidence>
<dbReference type="GO" id="GO:0016020">
    <property type="term" value="C:membrane"/>
    <property type="evidence" value="ECO:0007669"/>
    <property type="project" value="InterPro"/>
</dbReference>
<dbReference type="AlphaFoldDB" id="A0AAF3JBT6"/>
<dbReference type="CDD" id="cd11301">
    <property type="entry name" value="Fut1_Fut2_like"/>
    <property type="match status" value="1"/>
</dbReference>
<dbReference type="WBParaSite" id="MBELARI_LOCUS9137">
    <property type="protein sequence ID" value="MBELARI_LOCUS9137"/>
    <property type="gene ID" value="MBELARI_LOCUS9137"/>
</dbReference>
<dbReference type="GO" id="GO:0005975">
    <property type="term" value="P:carbohydrate metabolic process"/>
    <property type="evidence" value="ECO:0007669"/>
    <property type="project" value="InterPro"/>
</dbReference>
<dbReference type="PANTHER" id="PTHR22898:SF3">
    <property type="entry name" value="ALPHA-1,2-FUCOSYLTRANSFERASE-RELATED"/>
    <property type="match status" value="1"/>
</dbReference>
<dbReference type="Pfam" id="PF01531">
    <property type="entry name" value="Glyco_transf_11"/>
    <property type="match status" value="1"/>
</dbReference>
<keyword evidence="2" id="KW-0808">Transferase</keyword>
<proteinExistence type="predicted"/>
<organism evidence="4 5">
    <name type="scientific">Mesorhabditis belari</name>
    <dbReference type="NCBI Taxonomy" id="2138241"/>
    <lineage>
        <taxon>Eukaryota</taxon>
        <taxon>Metazoa</taxon>
        <taxon>Ecdysozoa</taxon>
        <taxon>Nematoda</taxon>
        <taxon>Chromadorea</taxon>
        <taxon>Rhabditida</taxon>
        <taxon>Rhabditina</taxon>
        <taxon>Rhabditomorpha</taxon>
        <taxon>Rhabditoidea</taxon>
        <taxon>Rhabditidae</taxon>
        <taxon>Mesorhabditinae</taxon>
        <taxon>Mesorhabditis</taxon>
    </lineage>
</organism>
<accession>A0AAF3JBT6</accession>